<sequence>MLDRRALPEALDILVHVLLGDVAEVADLPVRHIEVHWSFEKSRHQPKKLGDFHPSALLFTYTDADYTPKKVTGAGNVTLTSTLYPEGCPVVLPPPGLPRPPLSDAGTALTFQRDFQLAADATFIWTNEVICTSLSKSLMPLLLPPLRGAELGSSTDAYDPRRRCCRVRSREDQIQVARAGHKKARGMGGHVHEVMNLAIGHVDVDAVGVLVLGRVVGSR</sequence>
<dbReference type="AlphaFoldDB" id="A0A4P9W3M9"/>
<dbReference type="Proteomes" id="UP000269721">
    <property type="component" value="Unassembled WGS sequence"/>
</dbReference>
<keyword evidence="2" id="KW-1185">Reference proteome</keyword>
<evidence type="ECO:0000313" key="1">
    <source>
        <dbReference type="EMBL" id="RKO85863.1"/>
    </source>
</evidence>
<organism evidence="1 2">
    <name type="scientific">Blyttiomyces helicus</name>
    <dbReference type="NCBI Taxonomy" id="388810"/>
    <lineage>
        <taxon>Eukaryota</taxon>
        <taxon>Fungi</taxon>
        <taxon>Fungi incertae sedis</taxon>
        <taxon>Chytridiomycota</taxon>
        <taxon>Chytridiomycota incertae sedis</taxon>
        <taxon>Chytridiomycetes</taxon>
        <taxon>Chytridiomycetes incertae sedis</taxon>
        <taxon>Blyttiomyces</taxon>
    </lineage>
</organism>
<evidence type="ECO:0000313" key="2">
    <source>
        <dbReference type="Proteomes" id="UP000269721"/>
    </source>
</evidence>
<name>A0A4P9W3M9_9FUNG</name>
<dbReference type="EMBL" id="KZ998674">
    <property type="protein sequence ID" value="RKO85863.1"/>
    <property type="molecule type" value="Genomic_DNA"/>
</dbReference>
<reference evidence="2" key="1">
    <citation type="journal article" date="2018" name="Nat. Microbiol.">
        <title>Leveraging single-cell genomics to expand the fungal tree of life.</title>
        <authorList>
            <person name="Ahrendt S.R."/>
            <person name="Quandt C.A."/>
            <person name="Ciobanu D."/>
            <person name="Clum A."/>
            <person name="Salamov A."/>
            <person name="Andreopoulos B."/>
            <person name="Cheng J.F."/>
            <person name="Woyke T."/>
            <person name="Pelin A."/>
            <person name="Henrissat B."/>
            <person name="Reynolds N.K."/>
            <person name="Benny G.L."/>
            <person name="Smith M.E."/>
            <person name="James T.Y."/>
            <person name="Grigoriev I.V."/>
        </authorList>
    </citation>
    <scope>NUCLEOTIDE SEQUENCE [LARGE SCALE GENOMIC DNA]</scope>
</reference>
<gene>
    <name evidence="1" type="ORF">BDK51DRAFT_47525</name>
</gene>
<protein>
    <submittedName>
        <fullName evidence="1">Uncharacterized protein</fullName>
    </submittedName>
</protein>
<proteinExistence type="predicted"/>
<accession>A0A4P9W3M9</accession>